<dbReference type="OrthoDB" id="1920326at2759"/>
<evidence type="ECO:0000313" key="5">
    <source>
        <dbReference type="Proteomes" id="UP000033188"/>
    </source>
</evidence>
<proteinExistence type="predicted"/>
<keyword evidence="2" id="KW-0378">Hydrolase</keyword>
<dbReference type="VEuPathDB" id="PiroplasmaDB:BBBOND_0101830"/>
<evidence type="ECO:0000313" key="4">
    <source>
        <dbReference type="EMBL" id="CDR93854.1"/>
    </source>
</evidence>
<dbReference type="RefSeq" id="XP_012766040.1">
    <property type="nucleotide sequence ID" value="XM_012910586.1"/>
</dbReference>
<keyword evidence="5" id="KW-1185">Reference proteome</keyword>
<keyword evidence="4" id="KW-0269">Exonuclease</keyword>
<sequence length="262" mass="28897">MCRCGAGESKAAATLYVTVAAHAGARLAASCPVVDRDGALHQPQPSELKQAAFNGRIVVVDDRNVSRYVEPASDLLSSRCVGFDLEYVPDYYASALRDRSARTRPAVIQIASNDICLVYLVYKIGHLPESISSVLRDPAVLKVSHGAPSDMRLLYRHFGVQSQNFVDLQQVCQEMRLRPCSLKNVVEHVLGLRLTKKHQCSNWEAASLSQEQIQYAATDAWVTLEAFLRIKPRSVQKLLVNDHGDVEFVDSKASDGKTSRTA</sequence>
<dbReference type="Gene3D" id="3.30.420.10">
    <property type="entry name" value="Ribonuclease H-like superfamily/Ribonuclease H"/>
    <property type="match status" value="1"/>
</dbReference>
<gene>
    <name evidence="4" type="ORF">BBBOND_0101830</name>
</gene>
<dbReference type="GO" id="GO:0005737">
    <property type="term" value="C:cytoplasm"/>
    <property type="evidence" value="ECO:0007669"/>
    <property type="project" value="TreeGrafter"/>
</dbReference>
<evidence type="ECO:0000256" key="2">
    <source>
        <dbReference type="ARBA" id="ARBA00022801"/>
    </source>
</evidence>
<dbReference type="OMA" id="KQQCSNW"/>
<dbReference type="InterPro" id="IPR036397">
    <property type="entry name" value="RNaseH_sf"/>
</dbReference>
<dbReference type="InterPro" id="IPR002562">
    <property type="entry name" value="3'-5'_exonuclease_dom"/>
</dbReference>
<reference evidence="5" key="1">
    <citation type="journal article" date="2014" name="Nucleic Acids Res.">
        <title>The evolutionary dynamics of variant antigen genes in Babesia reveal a history of genomic innovation underlying host-parasite interaction.</title>
        <authorList>
            <person name="Jackson A.P."/>
            <person name="Otto T.D."/>
            <person name="Darby A."/>
            <person name="Ramaprasad A."/>
            <person name="Xia D."/>
            <person name="Echaide I.E."/>
            <person name="Farber M."/>
            <person name="Gahlot S."/>
            <person name="Gamble J."/>
            <person name="Gupta D."/>
            <person name="Gupta Y."/>
            <person name="Jackson L."/>
            <person name="Malandrin L."/>
            <person name="Malas T.B."/>
            <person name="Moussa E."/>
            <person name="Nair M."/>
            <person name="Reid A.J."/>
            <person name="Sanders M."/>
            <person name="Sharma J."/>
            <person name="Tracey A."/>
            <person name="Quail M.A."/>
            <person name="Weir W."/>
            <person name="Wastling J.M."/>
            <person name="Hall N."/>
            <person name="Willadsen P."/>
            <person name="Lingelbach K."/>
            <person name="Shiels B."/>
            <person name="Tait A."/>
            <person name="Berriman M."/>
            <person name="Allred D.R."/>
            <person name="Pain A."/>
        </authorList>
    </citation>
    <scope>NUCLEOTIDE SEQUENCE [LARGE SCALE GENOMIC DNA]</scope>
    <source>
        <strain evidence="5">Bond</strain>
    </source>
</reference>
<dbReference type="GeneID" id="24562395"/>
<dbReference type="SMART" id="SM00474">
    <property type="entry name" value="35EXOc"/>
    <property type="match status" value="1"/>
</dbReference>
<name>A0A061D4J2_BABBI</name>
<dbReference type="EMBL" id="LK391707">
    <property type="protein sequence ID" value="CDR93854.1"/>
    <property type="molecule type" value="Genomic_DNA"/>
</dbReference>
<dbReference type="PANTHER" id="PTHR13620:SF104">
    <property type="entry name" value="EXONUCLEASE 3'-5' DOMAIN-CONTAINING PROTEIN 2"/>
    <property type="match status" value="1"/>
</dbReference>
<feature type="domain" description="3'-5' exonuclease" evidence="3">
    <location>
        <begin position="63"/>
        <end position="235"/>
    </location>
</feature>
<dbReference type="GO" id="GO:0008408">
    <property type="term" value="F:3'-5' exonuclease activity"/>
    <property type="evidence" value="ECO:0007669"/>
    <property type="project" value="InterPro"/>
</dbReference>
<dbReference type="PANTHER" id="PTHR13620">
    <property type="entry name" value="3-5 EXONUCLEASE"/>
    <property type="match status" value="1"/>
</dbReference>
<dbReference type="InterPro" id="IPR051132">
    <property type="entry name" value="3-5_Exonuclease_domain"/>
</dbReference>
<protein>
    <submittedName>
        <fullName evidence="4">3'-5' exonuclease domain containing protein, putative</fullName>
    </submittedName>
</protein>
<dbReference type="AlphaFoldDB" id="A0A061D4J2"/>
<keyword evidence="1" id="KW-0540">Nuclease</keyword>
<dbReference type="GO" id="GO:0005634">
    <property type="term" value="C:nucleus"/>
    <property type="evidence" value="ECO:0007669"/>
    <property type="project" value="TreeGrafter"/>
</dbReference>
<accession>A0A061D4J2</accession>
<dbReference type="STRING" id="5866.A0A061D4J2"/>
<dbReference type="KEGG" id="bbig:BBBOND_0101830"/>
<dbReference type="Pfam" id="PF01612">
    <property type="entry name" value="DNA_pol_A_exo1"/>
    <property type="match status" value="1"/>
</dbReference>
<dbReference type="GO" id="GO:0006139">
    <property type="term" value="P:nucleobase-containing compound metabolic process"/>
    <property type="evidence" value="ECO:0007669"/>
    <property type="project" value="InterPro"/>
</dbReference>
<organism evidence="4 5">
    <name type="scientific">Babesia bigemina</name>
    <dbReference type="NCBI Taxonomy" id="5866"/>
    <lineage>
        <taxon>Eukaryota</taxon>
        <taxon>Sar</taxon>
        <taxon>Alveolata</taxon>
        <taxon>Apicomplexa</taxon>
        <taxon>Aconoidasida</taxon>
        <taxon>Piroplasmida</taxon>
        <taxon>Babesiidae</taxon>
        <taxon>Babesia</taxon>
    </lineage>
</organism>
<dbReference type="CDD" id="cd06141">
    <property type="entry name" value="WRN_exo"/>
    <property type="match status" value="1"/>
</dbReference>
<evidence type="ECO:0000256" key="1">
    <source>
        <dbReference type="ARBA" id="ARBA00022722"/>
    </source>
</evidence>
<dbReference type="GO" id="GO:0003676">
    <property type="term" value="F:nucleic acid binding"/>
    <property type="evidence" value="ECO:0007669"/>
    <property type="project" value="InterPro"/>
</dbReference>
<dbReference type="Proteomes" id="UP000033188">
    <property type="component" value="Chromosome 1"/>
</dbReference>
<dbReference type="InterPro" id="IPR012337">
    <property type="entry name" value="RNaseH-like_sf"/>
</dbReference>
<evidence type="ECO:0000259" key="3">
    <source>
        <dbReference type="SMART" id="SM00474"/>
    </source>
</evidence>
<dbReference type="SUPFAM" id="SSF53098">
    <property type="entry name" value="Ribonuclease H-like"/>
    <property type="match status" value="1"/>
</dbReference>